<reference evidence="1 2" key="1">
    <citation type="submission" date="2016-10" db="EMBL/GenBank/DDBJ databases">
        <authorList>
            <person name="Varghese N."/>
            <person name="Submissions S."/>
        </authorList>
    </citation>
    <scope>NUCLEOTIDE SEQUENCE [LARGE SCALE GENOMIC DNA]</scope>
    <source>
        <strain evidence="1 2">MAR_2009_60</strain>
    </source>
</reference>
<proteinExistence type="predicted"/>
<protein>
    <submittedName>
        <fullName evidence="1">Uncharacterized protein</fullName>
    </submittedName>
</protein>
<evidence type="ECO:0000313" key="1">
    <source>
        <dbReference type="EMBL" id="SDT46993.1"/>
    </source>
</evidence>
<gene>
    <name evidence="1" type="ORF">SAMN05192545_3917</name>
</gene>
<keyword evidence="2" id="KW-1185">Reference proteome</keyword>
<evidence type="ECO:0000313" key="2">
    <source>
        <dbReference type="Proteomes" id="UP000199574"/>
    </source>
</evidence>
<accession>A0ABY0V0I1</accession>
<name>A0ABY0V0I1_9FLAO</name>
<dbReference type="RefSeq" id="WP_091608770.1">
    <property type="nucleotide sequence ID" value="NZ_LT629754.1"/>
</dbReference>
<organism evidence="1 2">
    <name type="scientific">Maribacter dokdonensis</name>
    <dbReference type="NCBI Taxonomy" id="320912"/>
    <lineage>
        <taxon>Bacteria</taxon>
        <taxon>Pseudomonadati</taxon>
        <taxon>Bacteroidota</taxon>
        <taxon>Flavobacteriia</taxon>
        <taxon>Flavobacteriales</taxon>
        <taxon>Flavobacteriaceae</taxon>
        <taxon>Maribacter</taxon>
    </lineage>
</organism>
<sequence>MNEFLKTIADLSFVTSIRRDNRFDDPVYEIHITLSYIDSPEQHSQLYELLNEQTFFIWVVITTA</sequence>
<dbReference type="GeneID" id="90593011"/>
<dbReference type="EMBL" id="LT629754">
    <property type="protein sequence ID" value="SDT46993.1"/>
    <property type="molecule type" value="Genomic_DNA"/>
</dbReference>
<dbReference type="Proteomes" id="UP000199574">
    <property type="component" value="Chromosome I"/>
</dbReference>